<keyword evidence="1" id="KW-0472">Membrane</keyword>
<dbReference type="GO" id="GO:0004527">
    <property type="term" value="F:exonuclease activity"/>
    <property type="evidence" value="ECO:0007669"/>
    <property type="project" value="UniProtKB-KW"/>
</dbReference>
<keyword evidence="1" id="KW-1133">Transmembrane helix</keyword>
<protein>
    <submittedName>
        <fullName evidence="3">Endonuclease/exonuclease/phosphatase family protein</fullName>
    </submittedName>
</protein>
<feature type="transmembrane region" description="Helical" evidence="1">
    <location>
        <begin position="12"/>
        <end position="32"/>
    </location>
</feature>
<accession>A0A6H9WLS0</accession>
<keyword evidence="3" id="KW-0378">Hydrolase</keyword>
<evidence type="ECO:0000256" key="1">
    <source>
        <dbReference type="SAM" id="Phobius"/>
    </source>
</evidence>
<reference evidence="3 4" key="1">
    <citation type="submission" date="2019-09" db="EMBL/GenBank/DDBJ databases">
        <title>Phylogeny of genus Pseudoclavibacter and closely related genus.</title>
        <authorList>
            <person name="Li Y."/>
        </authorList>
    </citation>
    <scope>NUCLEOTIDE SEQUENCE [LARGE SCALE GENOMIC DNA]</scope>
    <source>
        <strain evidence="3 4">EGI 60007</strain>
    </source>
</reference>
<name>A0A6H9WLS0_9MICO</name>
<dbReference type="InterPro" id="IPR005135">
    <property type="entry name" value="Endo/exonuclease/phosphatase"/>
</dbReference>
<proteinExistence type="predicted"/>
<keyword evidence="4" id="KW-1185">Reference proteome</keyword>
<dbReference type="AlphaFoldDB" id="A0A6H9WLS0"/>
<dbReference type="Proteomes" id="UP000431744">
    <property type="component" value="Unassembled WGS sequence"/>
</dbReference>
<keyword evidence="3" id="KW-0269">Exonuclease</keyword>
<keyword evidence="1" id="KW-0812">Transmembrane</keyword>
<organism evidence="3 4">
    <name type="scientific">Pseudoclavibacter endophyticus</name>
    <dbReference type="NCBI Taxonomy" id="1778590"/>
    <lineage>
        <taxon>Bacteria</taxon>
        <taxon>Bacillati</taxon>
        <taxon>Actinomycetota</taxon>
        <taxon>Actinomycetes</taxon>
        <taxon>Micrococcales</taxon>
        <taxon>Microbacteriaceae</taxon>
        <taxon>Pseudoclavibacter</taxon>
    </lineage>
</organism>
<dbReference type="InterPro" id="IPR036691">
    <property type="entry name" value="Endo/exonu/phosph_ase_sf"/>
</dbReference>
<dbReference type="SUPFAM" id="SSF56219">
    <property type="entry name" value="DNase I-like"/>
    <property type="match status" value="1"/>
</dbReference>
<sequence length="362" mass="37737">MPKSVRRTSPGTAIAAIVLALITLAAATVLFAPHLLGLQRTIFVAQAIPFRVPIVIGATVLLFGLLIAIASSRGARRLLGGVAIVLTVFVVASVGLVASRGIGDPNVPAEYSAEDIRVLSWNTRGDEPGSPAIATLAIDYGADVVVLPETTEEMGVEIANLMAEAGSPMWVHTRTFDEEYRATSTTLLIAPDLGDYVVVTDEGDTGTLPTVIARPLGTGPTIVAAHPVAPTPLNMDQWETDLEWLAGLCAGNVIMAGDFNATIDHLVGLGATDSNGGSNWVTLGEPAETAYDFGECVDGARATGNGALGTWTTGLPPLLGAQIDHVMATSQWRFTGFEVVTSVDRAGSDHRPVFAQLSPAYA</sequence>
<keyword evidence="3" id="KW-0255">Endonuclease</keyword>
<dbReference type="OrthoDB" id="2340043at2"/>
<dbReference type="Pfam" id="PF03372">
    <property type="entry name" value="Exo_endo_phos"/>
    <property type="match status" value="1"/>
</dbReference>
<feature type="transmembrane region" description="Helical" evidence="1">
    <location>
        <begin position="78"/>
        <end position="98"/>
    </location>
</feature>
<evidence type="ECO:0000259" key="2">
    <source>
        <dbReference type="Pfam" id="PF03372"/>
    </source>
</evidence>
<feature type="transmembrane region" description="Helical" evidence="1">
    <location>
        <begin position="52"/>
        <end position="71"/>
    </location>
</feature>
<gene>
    <name evidence="3" type="ORF">F8O04_05965</name>
</gene>
<dbReference type="RefSeq" id="WP_158028361.1">
    <property type="nucleotide sequence ID" value="NZ_BMHG01000001.1"/>
</dbReference>
<dbReference type="GO" id="GO:0004519">
    <property type="term" value="F:endonuclease activity"/>
    <property type="evidence" value="ECO:0007669"/>
    <property type="project" value="UniProtKB-KW"/>
</dbReference>
<evidence type="ECO:0000313" key="3">
    <source>
        <dbReference type="EMBL" id="KAB1649776.1"/>
    </source>
</evidence>
<feature type="domain" description="Endonuclease/exonuclease/phosphatase" evidence="2">
    <location>
        <begin position="119"/>
        <end position="350"/>
    </location>
</feature>
<dbReference type="Gene3D" id="3.60.10.10">
    <property type="entry name" value="Endonuclease/exonuclease/phosphatase"/>
    <property type="match status" value="1"/>
</dbReference>
<evidence type="ECO:0000313" key="4">
    <source>
        <dbReference type="Proteomes" id="UP000431744"/>
    </source>
</evidence>
<dbReference type="EMBL" id="WBJY01000001">
    <property type="protein sequence ID" value="KAB1649776.1"/>
    <property type="molecule type" value="Genomic_DNA"/>
</dbReference>
<keyword evidence="3" id="KW-0540">Nuclease</keyword>
<comment type="caution">
    <text evidence="3">The sequence shown here is derived from an EMBL/GenBank/DDBJ whole genome shotgun (WGS) entry which is preliminary data.</text>
</comment>